<evidence type="ECO:0000313" key="2">
    <source>
        <dbReference type="Proteomes" id="UP000278823"/>
    </source>
</evidence>
<organism evidence="1 2">
    <name type="scientific">Rhizobium vallis</name>
    <dbReference type="NCBI Taxonomy" id="634290"/>
    <lineage>
        <taxon>Bacteria</taxon>
        <taxon>Pseudomonadati</taxon>
        <taxon>Pseudomonadota</taxon>
        <taxon>Alphaproteobacteria</taxon>
        <taxon>Hyphomicrobiales</taxon>
        <taxon>Rhizobiaceae</taxon>
        <taxon>Rhizobium/Agrobacterium group</taxon>
        <taxon>Rhizobium</taxon>
    </lineage>
</organism>
<dbReference type="EMBL" id="RJTH01000007">
    <property type="protein sequence ID" value="RUM23576.1"/>
    <property type="molecule type" value="Genomic_DNA"/>
</dbReference>
<evidence type="ECO:0000313" key="1">
    <source>
        <dbReference type="EMBL" id="RUM23576.1"/>
    </source>
</evidence>
<proteinExistence type="predicted"/>
<protein>
    <submittedName>
        <fullName evidence="1">Uncharacterized protein</fullName>
    </submittedName>
</protein>
<reference evidence="2" key="1">
    <citation type="submission" date="2018-11" db="EMBL/GenBank/DDBJ databases">
        <title>Rhizobium chutanense sp. nov., isolated from root nodules of Phaseolus vulgaris in China.</title>
        <authorList>
            <person name="Huo Y."/>
        </authorList>
    </citation>
    <scope>NUCLEOTIDE SEQUENCE [LARGE SCALE GENOMIC DNA]</scope>
    <source>
        <strain evidence="2">CCBAU 65647</strain>
    </source>
</reference>
<name>A0A432PHH0_9HYPH</name>
<gene>
    <name evidence="1" type="ORF">EFQ99_20040</name>
</gene>
<comment type="caution">
    <text evidence="1">The sequence shown here is derived from an EMBL/GenBank/DDBJ whole genome shotgun (WGS) entry which is preliminary data.</text>
</comment>
<sequence length="77" mass="8195">MRSGSSWPPTAHAGTGPSEHILHGCLPSAKIPQGRSNLAAGFSLKKTSQPLRNSLNRNRFKDKLCSNSKCCSVLCAS</sequence>
<keyword evidence="2" id="KW-1185">Reference proteome</keyword>
<dbReference type="AlphaFoldDB" id="A0A432PHH0"/>
<accession>A0A432PHH0</accession>
<dbReference type="Proteomes" id="UP000278823">
    <property type="component" value="Unassembled WGS sequence"/>
</dbReference>